<reference evidence="6 7" key="2">
    <citation type="submission" date="2017-10" db="EMBL/GenBank/DDBJ databases">
        <authorList>
            <person name="Banno H."/>
            <person name="Chua N.-H."/>
        </authorList>
    </citation>
    <scope>NUCLEOTIDE SEQUENCE [LARGE SCALE GENOMIC DNA]</scope>
    <source>
        <strain evidence="6 7">JK626</strain>
    </source>
</reference>
<keyword evidence="1" id="KW-0949">S-adenosyl-L-methionine</keyword>
<evidence type="ECO:0000256" key="4">
    <source>
        <dbReference type="ARBA" id="ARBA00023014"/>
    </source>
</evidence>
<dbReference type="Pfam" id="PF04055">
    <property type="entry name" value="Radical_SAM"/>
    <property type="match status" value="1"/>
</dbReference>
<name>A0A2G3DSU4_9FIRM</name>
<dbReference type="EMBL" id="PDYF01000042">
    <property type="protein sequence ID" value="PHU34041.1"/>
    <property type="molecule type" value="Genomic_DNA"/>
</dbReference>
<dbReference type="InterPro" id="IPR007197">
    <property type="entry name" value="rSAM"/>
</dbReference>
<keyword evidence="3" id="KW-0408">Iron</keyword>
<sequence length="409" mass="46375">MSTIKDKLYSELKFKAKVNIDGIKVDPKIFKNLDLGGKYQEQIHALFEMDHVAHPEVLFPCNFTSPSGLRYSFSWDPRSTVEIKYIDGQFVLFDNGVEKFPIEFDHRPEYYSKKTSDGTEMSHVATYSNGVVSIAYSNECSLKEKGLDCLFCNANATKDTYAEKENIQWKNPKQIGETVAEAFRLGEGRHVNLTGGFVPERREVDYYIDVAEAIQDETGLEDFNGTAVIGAPADLSVIEKYKEAGFRTLAIQLEVWDENYFRVICPGKEKECGGRENWIAALDKAVSVFGKGRVRTGFVAGIEPKERTLEGVEILTKKGVICLTNAWCPNPGSKLEGHRTPTFEWHYDMAQKTYLLHKQAGITYEQYLDVSPSPDFLVLDFYRIEEERLPIFKEEGIESEKENESALAV</sequence>
<gene>
    <name evidence="6" type="ORF">CSX01_12200</name>
</gene>
<evidence type="ECO:0000256" key="3">
    <source>
        <dbReference type="ARBA" id="ARBA00023004"/>
    </source>
</evidence>
<dbReference type="AlphaFoldDB" id="A0A2G3DSU4"/>
<comment type="caution">
    <text evidence="6">The sequence shown here is derived from an EMBL/GenBank/DDBJ whole genome shotgun (WGS) entry which is preliminary data.</text>
</comment>
<evidence type="ECO:0000256" key="1">
    <source>
        <dbReference type="ARBA" id="ARBA00022691"/>
    </source>
</evidence>
<dbReference type="Proteomes" id="UP000225889">
    <property type="component" value="Unassembled WGS sequence"/>
</dbReference>
<dbReference type="GO" id="GO:0003824">
    <property type="term" value="F:catalytic activity"/>
    <property type="evidence" value="ECO:0007669"/>
    <property type="project" value="InterPro"/>
</dbReference>
<feature type="domain" description="Radical SAM core" evidence="5">
    <location>
        <begin position="126"/>
        <end position="365"/>
    </location>
</feature>
<keyword evidence="2" id="KW-0479">Metal-binding</keyword>
<evidence type="ECO:0000256" key="2">
    <source>
        <dbReference type="ARBA" id="ARBA00022723"/>
    </source>
</evidence>
<keyword evidence="4" id="KW-0411">Iron-sulfur</keyword>
<evidence type="ECO:0000259" key="5">
    <source>
        <dbReference type="PROSITE" id="PS51918"/>
    </source>
</evidence>
<reference evidence="6 7" key="1">
    <citation type="submission" date="2017-10" db="EMBL/GenBank/DDBJ databases">
        <title>Resolving the taxonomy of Roseburia spp., Eubacterium rectale and Agathobacter spp. through phylogenomic analysis.</title>
        <authorList>
            <person name="Sheridan P.O."/>
            <person name="Walker A.W."/>
            <person name="Duncan S.H."/>
            <person name="Scott K.P."/>
            <person name="Toole P.W.O."/>
            <person name="Luis P."/>
            <person name="Flint H.J."/>
        </authorList>
    </citation>
    <scope>NUCLEOTIDE SEQUENCE [LARGE SCALE GENOMIC DNA]</scope>
    <source>
        <strain evidence="6 7">JK626</strain>
    </source>
</reference>
<accession>A0A2G3DSU4</accession>
<dbReference type="Gene3D" id="3.20.20.70">
    <property type="entry name" value="Aldolase class I"/>
    <property type="match status" value="1"/>
</dbReference>
<dbReference type="NCBIfam" id="NF045502">
    <property type="entry name" value="variant_rSAM"/>
    <property type="match status" value="1"/>
</dbReference>
<dbReference type="SUPFAM" id="SSF102114">
    <property type="entry name" value="Radical SAM enzymes"/>
    <property type="match status" value="1"/>
</dbReference>
<dbReference type="PROSITE" id="PS51918">
    <property type="entry name" value="RADICAL_SAM"/>
    <property type="match status" value="1"/>
</dbReference>
<dbReference type="SFLD" id="SFLDS00029">
    <property type="entry name" value="Radical_SAM"/>
    <property type="match status" value="1"/>
</dbReference>
<dbReference type="GO" id="GO:0051536">
    <property type="term" value="F:iron-sulfur cluster binding"/>
    <property type="evidence" value="ECO:0007669"/>
    <property type="project" value="UniProtKB-KW"/>
</dbReference>
<dbReference type="GO" id="GO:0046872">
    <property type="term" value="F:metal ion binding"/>
    <property type="evidence" value="ECO:0007669"/>
    <property type="project" value="UniProtKB-KW"/>
</dbReference>
<proteinExistence type="predicted"/>
<dbReference type="RefSeq" id="WP_090487274.1">
    <property type="nucleotide sequence ID" value="NZ_PDYF01000042.1"/>
</dbReference>
<evidence type="ECO:0000313" key="7">
    <source>
        <dbReference type="Proteomes" id="UP000225889"/>
    </source>
</evidence>
<protein>
    <submittedName>
        <fullName evidence="6">Nitrogen fixation protein NifB</fullName>
    </submittedName>
</protein>
<dbReference type="InterPro" id="IPR013785">
    <property type="entry name" value="Aldolase_TIM"/>
</dbReference>
<dbReference type="InterPro" id="IPR058240">
    <property type="entry name" value="rSAM_sf"/>
</dbReference>
<evidence type="ECO:0000313" key="6">
    <source>
        <dbReference type="EMBL" id="PHU34041.1"/>
    </source>
</evidence>
<organism evidence="6 7">
    <name type="scientific">Pseudobutyrivibrio ruminis</name>
    <dbReference type="NCBI Taxonomy" id="46206"/>
    <lineage>
        <taxon>Bacteria</taxon>
        <taxon>Bacillati</taxon>
        <taxon>Bacillota</taxon>
        <taxon>Clostridia</taxon>
        <taxon>Lachnospirales</taxon>
        <taxon>Lachnospiraceae</taxon>
        <taxon>Pseudobutyrivibrio</taxon>
    </lineage>
</organism>